<protein>
    <submittedName>
        <fullName evidence="1">Uncharacterized protein</fullName>
    </submittedName>
</protein>
<organism evidence="1">
    <name type="scientific">Medicago truncatula</name>
    <name type="common">Barrel medic</name>
    <name type="synonym">Medicago tribuloides</name>
    <dbReference type="NCBI Taxonomy" id="3880"/>
    <lineage>
        <taxon>Eukaryota</taxon>
        <taxon>Viridiplantae</taxon>
        <taxon>Streptophyta</taxon>
        <taxon>Embryophyta</taxon>
        <taxon>Tracheophyta</taxon>
        <taxon>Spermatophyta</taxon>
        <taxon>Magnoliopsida</taxon>
        <taxon>eudicotyledons</taxon>
        <taxon>Gunneridae</taxon>
        <taxon>Pentapetalae</taxon>
        <taxon>rosids</taxon>
        <taxon>fabids</taxon>
        <taxon>Fabales</taxon>
        <taxon>Fabaceae</taxon>
        <taxon>Papilionoideae</taxon>
        <taxon>50 kb inversion clade</taxon>
        <taxon>NPAAA clade</taxon>
        <taxon>Hologalegina</taxon>
        <taxon>IRL clade</taxon>
        <taxon>Trifolieae</taxon>
        <taxon>Medicago</taxon>
    </lineage>
</organism>
<gene>
    <name evidence="1" type="ORF">MtrDRAFT_AC151598g31v2</name>
</gene>
<name>Q2HSB0_MEDTR</name>
<dbReference type="EMBL" id="AC151598">
    <property type="protein sequence ID" value="ABD32963.1"/>
    <property type="molecule type" value="Genomic_DNA"/>
</dbReference>
<sequence length="73" mass="8497">MEELLREKLRKSDEEMGYNGHGNIKALRYSCGEESRQRSNNSDTNVDKEIDIPEDKKAMVMVIDCTCKKKCRQ</sequence>
<proteinExistence type="predicted"/>
<accession>Q2HSB0</accession>
<reference evidence="1" key="2">
    <citation type="submission" date="2007-03" db="EMBL/GenBank/DDBJ databases">
        <authorList>
            <consortium name="The International Medicago Genome Annotation Group"/>
        </authorList>
    </citation>
    <scope>NUCLEOTIDE SEQUENCE</scope>
</reference>
<reference evidence="1" key="1">
    <citation type="submission" date="2005-01" db="EMBL/GenBank/DDBJ databases">
        <authorList>
            <person name="Town C.D."/>
        </authorList>
    </citation>
    <scope>NUCLEOTIDE SEQUENCE</scope>
</reference>
<dbReference type="AlphaFoldDB" id="Q2HSB0"/>
<evidence type="ECO:0000313" key="1">
    <source>
        <dbReference type="EMBL" id="ABD32963.1"/>
    </source>
</evidence>